<accession>A0A9J2Q838</accession>
<dbReference type="Proteomes" id="UP000036681">
    <property type="component" value="Unplaced"/>
</dbReference>
<protein>
    <submittedName>
        <fullName evidence="2">Uncharacterized protein</fullName>
    </submittedName>
</protein>
<organism evidence="1 2">
    <name type="scientific">Ascaris lumbricoides</name>
    <name type="common">Giant roundworm</name>
    <dbReference type="NCBI Taxonomy" id="6252"/>
    <lineage>
        <taxon>Eukaryota</taxon>
        <taxon>Metazoa</taxon>
        <taxon>Ecdysozoa</taxon>
        <taxon>Nematoda</taxon>
        <taxon>Chromadorea</taxon>
        <taxon>Rhabditida</taxon>
        <taxon>Spirurina</taxon>
        <taxon>Ascaridomorpha</taxon>
        <taxon>Ascaridoidea</taxon>
        <taxon>Ascarididae</taxon>
        <taxon>Ascaris</taxon>
    </lineage>
</organism>
<keyword evidence="1" id="KW-1185">Reference proteome</keyword>
<name>A0A9J2Q838_ASCLU</name>
<reference evidence="2" key="1">
    <citation type="submission" date="2023-03" db="UniProtKB">
        <authorList>
            <consortium name="WormBaseParasite"/>
        </authorList>
    </citation>
    <scope>IDENTIFICATION</scope>
</reference>
<dbReference type="WBParaSite" id="ALUE_0001769901-mRNA-1">
    <property type="protein sequence ID" value="ALUE_0001769901-mRNA-1"/>
    <property type="gene ID" value="ALUE_0001769901"/>
</dbReference>
<dbReference type="AlphaFoldDB" id="A0A9J2Q838"/>
<sequence length="444" mass="51631">MNNCVTLHNGILNEVIDRLLQYSSYTNGCGYMIRFSAINKSFRARFARLARRNRKLAIIYEKIQVEQERVDDRSLNIVADEPPTGENRNGDDLLLLDETQASDDFDYETMLYRIELNGIQLRNLYDLADMLKFIFYCGTEVDEMDLRRFSFIRPPNGFNIFIESIGLFQSLQSMVFDDWCSESSGYLAAIFDNTSKSLRRIVNIPVEGFCRFTAKIQLEFLQIHAKLLRYALGYDWRYGYGSIYVFEAMEKLQDLINCGAKCSHLSLIGFNNTRRLSVHAMLLQSFNVQRIDFIAETADVFSEELRWLFDWHSEGIKFSDVQQVVLELDPVPIGLQDRIRIAIDLVISVFPNCRNFEIRHSYPMPIDVVAHLSTICESRLRNICMALILKLIISRADSDLLSKEMREVLHCFLQNFPPEWSITIIDEKSMLVETNKMSVFCQLY</sequence>
<evidence type="ECO:0000313" key="1">
    <source>
        <dbReference type="Proteomes" id="UP000036681"/>
    </source>
</evidence>
<proteinExistence type="predicted"/>
<evidence type="ECO:0000313" key="2">
    <source>
        <dbReference type="WBParaSite" id="ALUE_0001769901-mRNA-1"/>
    </source>
</evidence>